<protein>
    <recommendedName>
        <fullName evidence="2">LysM domain-containing protein</fullName>
    </recommendedName>
</protein>
<dbReference type="EMBL" id="HBGF01007608">
    <property type="protein sequence ID" value="CAD9097183.1"/>
    <property type="molecule type" value="Transcribed_RNA"/>
</dbReference>
<evidence type="ECO:0000259" key="2">
    <source>
        <dbReference type="Pfam" id="PF01476"/>
    </source>
</evidence>
<name>A0A7S1L8A7_NEODS</name>
<feature type="region of interest" description="Disordered" evidence="1">
    <location>
        <begin position="1"/>
        <end position="23"/>
    </location>
</feature>
<sequence>MPASGTTRRHSGPTTPPPEPSHDYVERVSALRVDLVNLSAAFHKEAHIPVAGQLRPLCAALERLRTDVAAFLELAEAARATATPAKGRIDSTTAPADDGTTTPATDTPATASGRPVTLGALSRRYAINIADLRTLNPHLAKFGNNQPLPANTNVTLRDAPSVDAMGTPGELQPARRESTPEVSHGVGQTTPQPPRTSPAARRPPSAPLGKPETPGEDTVRLVAAAHGVSVQELLAANPESLAPFGVDDPLPPNLELTIPAGRPVDDVVFANRGDTLEALSVDLRVKISTLRRANPMLRDLPFDEPLPEGERIVVPNPRTLVDNGDDSGRSATESDATGVGADDGGWSPGSAPTDVIRLRVPTTLEVVAEDHGVSLHELLHLNAHRGWNRLSPDFKLPTGTYLSVPRL</sequence>
<dbReference type="AlphaFoldDB" id="A0A7S1L8A7"/>
<evidence type="ECO:0000313" key="3">
    <source>
        <dbReference type="EMBL" id="CAD9097183.1"/>
    </source>
</evidence>
<dbReference type="Pfam" id="PF01476">
    <property type="entry name" value="LysM"/>
    <property type="match status" value="2"/>
</dbReference>
<feature type="region of interest" description="Disordered" evidence="1">
    <location>
        <begin position="82"/>
        <end position="114"/>
    </location>
</feature>
<feature type="domain" description="LysM" evidence="2">
    <location>
        <begin position="217"/>
        <end position="241"/>
    </location>
</feature>
<feature type="domain" description="LysM" evidence="2">
    <location>
        <begin position="272"/>
        <end position="315"/>
    </location>
</feature>
<gene>
    <name evidence="3" type="ORF">NDES1114_LOCUS5157</name>
</gene>
<proteinExistence type="predicted"/>
<accession>A0A7S1L8A7</accession>
<organism evidence="3">
    <name type="scientific">Neobodo designis</name>
    <name type="common">Flagellated protozoan</name>
    <name type="synonym">Bodo designis</name>
    <dbReference type="NCBI Taxonomy" id="312471"/>
    <lineage>
        <taxon>Eukaryota</taxon>
        <taxon>Discoba</taxon>
        <taxon>Euglenozoa</taxon>
        <taxon>Kinetoplastea</taxon>
        <taxon>Metakinetoplastina</taxon>
        <taxon>Neobodonida</taxon>
        <taxon>Neobodo</taxon>
    </lineage>
</organism>
<feature type="region of interest" description="Disordered" evidence="1">
    <location>
        <begin position="159"/>
        <end position="215"/>
    </location>
</feature>
<reference evidence="3" key="1">
    <citation type="submission" date="2021-01" db="EMBL/GenBank/DDBJ databases">
        <authorList>
            <person name="Corre E."/>
            <person name="Pelletier E."/>
            <person name="Niang G."/>
            <person name="Scheremetjew M."/>
            <person name="Finn R."/>
            <person name="Kale V."/>
            <person name="Holt S."/>
            <person name="Cochrane G."/>
            <person name="Meng A."/>
            <person name="Brown T."/>
            <person name="Cohen L."/>
        </authorList>
    </citation>
    <scope>NUCLEOTIDE SEQUENCE</scope>
    <source>
        <strain evidence="3">CCAP 1951/1</strain>
    </source>
</reference>
<evidence type="ECO:0000256" key="1">
    <source>
        <dbReference type="SAM" id="MobiDB-lite"/>
    </source>
</evidence>
<feature type="compositionally biased region" description="Low complexity" evidence="1">
    <location>
        <begin position="92"/>
        <end position="111"/>
    </location>
</feature>
<dbReference type="InterPro" id="IPR018392">
    <property type="entry name" value="LysM"/>
</dbReference>
<feature type="region of interest" description="Disordered" evidence="1">
    <location>
        <begin position="316"/>
        <end position="353"/>
    </location>
</feature>